<proteinExistence type="predicted"/>
<keyword evidence="1" id="KW-1133">Transmembrane helix</keyword>
<reference evidence="2 3" key="1">
    <citation type="submission" date="2016-10" db="EMBL/GenBank/DDBJ databases">
        <authorList>
            <person name="Varghese N."/>
            <person name="Submissions S."/>
        </authorList>
    </citation>
    <scope>NUCLEOTIDE SEQUENCE [LARGE SCALE GENOMIC DNA]</scope>
    <source>
        <strain evidence="2 3">RHA_55</strain>
    </source>
</reference>
<feature type="transmembrane region" description="Helical" evidence="1">
    <location>
        <begin position="38"/>
        <end position="60"/>
    </location>
</feature>
<evidence type="ECO:0000256" key="1">
    <source>
        <dbReference type="SAM" id="Phobius"/>
    </source>
</evidence>
<keyword evidence="1" id="KW-0472">Membrane</keyword>
<organism evidence="2 3">
    <name type="scientific">Winogradskyella sediminis</name>
    <dbReference type="NCBI Taxonomy" id="1382466"/>
    <lineage>
        <taxon>Bacteria</taxon>
        <taxon>Pseudomonadati</taxon>
        <taxon>Bacteroidota</taxon>
        <taxon>Flavobacteriia</taxon>
        <taxon>Flavobacteriales</taxon>
        <taxon>Flavobacteriaceae</taxon>
        <taxon>Winogradskyella</taxon>
    </lineage>
</organism>
<name>A0A1H1N3T3_9FLAO</name>
<dbReference type="STRING" id="1249933.SAMN04489797_0496"/>
<dbReference type="EMBL" id="LT629774">
    <property type="protein sequence ID" value="SDR93644.1"/>
    <property type="molecule type" value="Genomic_DNA"/>
</dbReference>
<dbReference type="Proteomes" id="UP000198963">
    <property type="component" value="Chromosome I"/>
</dbReference>
<sequence length="78" mass="8801">MNIVKFIPKSTDAIVLCCVTIIALSMFMAGLFDVLDYIIVKATLFIGFAALFVTAMFYAYKNDKKENRLEDTPQDDSH</sequence>
<keyword evidence="3" id="KW-1185">Reference proteome</keyword>
<evidence type="ECO:0000313" key="3">
    <source>
        <dbReference type="Proteomes" id="UP000198963"/>
    </source>
</evidence>
<evidence type="ECO:0000313" key="2">
    <source>
        <dbReference type="EMBL" id="SDR93644.1"/>
    </source>
</evidence>
<accession>A0A1H1N3T3</accession>
<dbReference type="AlphaFoldDB" id="A0A1H1N3T3"/>
<feature type="transmembrane region" description="Helical" evidence="1">
    <location>
        <begin position="12"/>
        <end position="32"/>
    </location>
</feature>
<protein>
    <submittedName>
        <fullName evidence="2">Uncharacterized protein</fullName>
    </submittedName>
</protein>
<gene>
    <name evidence="2" type="ORF">SAMN04489797_0496</name>
</gene>
<keyword evidence="1" id="KW-0812">Transmembrane</keyword>